<sequence length="97" mass="10638">MSSHPVVLPLSLPMPIPHVTACFSTPSPQMTSFFQFDFVIVDNPSWLMIAYALADSIELPNNHVVSSSIVGFAFQQWTPMIAHPSTRVIKQGAGQLL</sequence>
<keyword evidence="2" id="KW-1185">Reference proteome</keyword>
<proteinExistence type="predicted"/>
<dbReference type="EMBL" id="WHUW01000021">
    <property type="protein sequence ID" value="KAF8436547.1"/>
    <property type="molecule type" value="Genomic_DNA"/>
</dbReference>
<evidence type="ECO:0000313" key="2">
    <source>
        <dbReference type="Proteomes" id="UP001194468"/>
    </source>
</evidence>
<name>A0AAD4BPL1_BOLED</name>
<protein>
    <submittedName>
        <fullName evidence="1">Uncharacterized protein</fullName>
    </submittedName>
</protein>
<reference evidence="1" key="1">
    <citation type="submission" date="2019-10" db="EMBL/GenBank/DDBJ databases">
        <authorList>
            <consortium name="DOE Joint Genome Institute"/>
            <person name="Kuo A."/>
            <person name="Miyauchi S."/>
            <person name="Kiss E."/>
            <person name="Drula E."/>
            <person name="Kohler A."/>
            <person name="Sanchez-Garcia M."/>
            <person name="Andreopoulos B."/>
            <person name="Barry K.W."/>
            <person name="Bonito G."/>
            <person name="Buee M."/>
            <person name="Carver A."/>
            <person name="Chen C."/>
            <person name="Cichocki N."/>
            <person name="Clum A."/>
            <person name="Culley D."/>
            <person name="Crous P.W."/>
            <person name="Fauchery L."/>
            <person name="Girlanda M."/>
            <person name="Hayes R."/>
            <person name="Keri Z."/>
            <person name="LaButti K."/>
            <person name="Lipzen A."/>
            <person name="Lombard V."/>
            <person name="Magnuson J."/>
            <person name="Maillard F."/>
            <person name="Morin E."/>
            <person name="Murat C."/>
            <person name="Nolan M."/>
            <person name="Ohm R."/>
            <person name="Pangilinan J."/>
            <person name="Pereira M."/>
            <person name="Perotto S."/>
            <person name="Peter M."/>
            <person name="Riley R."/>
            <person name="Sitrit Y."/>
            <person name="Stielow B."/>
            <person name="Szollosi G."/>
            <person name="Zifcakova L."/>
            <person name="Stursova M."/>
            <person name="Spatafora J.W."/>
            <person name="Tedersoo L."/>
            <person name="Vaario L.-M."/>
            <person name="Yamada A."/>
            <person name="Yan M."/>
            <person name="Wang P."/>
            <person name="Xu J."/>
            <person name="Bruns T."/>
            <person name="Baldrian P."/>
            <person name="Vilgalys R."/>
            <person name="Henrissat B."/>
            <person name="Grigoriev I.V."/>
            <person name="Hibbett D."/>
            <person name="Nagy L.G."/>
            <person name="Martin F.M."/>
        </authorList>
    </citation>
    <scope>NUCLEOTIDE SEQUENCE</scope>
    <source>
        <strain evidence="1">BED1</strain>
    </source>
</reference>
<comment type="caution">
    <text evidence="1">The sequence shown here is derived from an EMBL/GenBank/DDBJ whole genome shotgun (WGS) entry which is preliminary data.</text>
</comment>
<dbReference type="AlphaFoldDB" id="A0AAD4BPL1"/>
<gene>
    <name evidence="1" type="ORF">L210DRAFT_946023</name>
</gene>
<accession>A0AAD4BPL1</accession>
<dbReference type="Proteomes" id="UP001194468">
    <property type="component" value="Unassembled WGS sequence"/>
</dbReference>
<reference evidence="1" key="2">
    <citation type="journal article" date="2020" name="Nat. Commun.">
        <title>Large-scale genome sequencing of mycorrhizal fungi provides insights into the early evolution of symbiotic traits.</title>
        <authorList>
            <person name="Miyauchi S."/>
            <person name="Kiss E."/>
            <person name="Kuo A."/>
            <person name="Drula E."/>
            <person name="Kohler A."/>
            <person name="Sanchez-Garcia M."/>
            <person name="Morin E."/>
            <person name="Andreopoulos B."/>
            <person name="Barry K.W."/>
            <person name="Bonito G."/>
            <person name="Buee M."/>
            <person name="Carver A."/>
            <person name="Chen C."/>
            <person name="Cichocki N."/>
            <person name="Clum A."/>
            <person name="Culley D."/>
            <person name="Crous P.W."/>
            <person name="Fauchery L."/>
            <person name="Girlanda M."/>
            <person name="Hayes R.D."/>
            <person name="Keri Z."/>
            <person name="LaButti K."/>
            <person name="Lipzen A."/>
            <person name="Lombard V."/>
            <person name="Magnuson J."/>
            <person name="Maillard F."/>
            <person name="Murat C."/>
            <person name="Nolan M."/>
            <person name="Ohm R.A."/>
            <person name="Pangilinan J."/>
            <person name="Pereira M.F."/>
            <person name="Perotto S."/>
            <person name="Peter M."/>
            <person name="Pfister S."/>
            <person name="Riley R."/>
            <person name="Sitrit Y."/>
            <person name="Stielow J.B."/>
            <person name="Szollosi G."/>
            <person name="Zifcakova L."/>
            <person name="Stursova M."/>
            <person name="Spatafora J.W."/>
            <person name="Tedersoo L."/>
            <person name="Vaario L.M."/>
            <person name="Yamada A."/>
            <person name="Yan M."/>
            <person name="Wang P."/>
            <person name="Xu J."/>
            <person name="Bruns T."/>
            <person name="Baldrian P."/>
            <person name="Vilgalys R."/>
            <person name="Dunand C."/>
            <person name="Henrissat B."/>
            <person name="Grigoriev I.V."/>
            <person name="Hibbett D."/>
            <person name="Nagy L.G."/>
            <person name="Martin F.M."/>
        </authorList>
    </citation>
    <scope>NUCLEOTIDE SEQUENCE</scope>
    <source>
        <strain evidence="1">BED1</strain>
    </source>
</reference>
<evidence type="ECO:0000313" key="1">
    <source>
        <dbReference type="EMBL" id="KAF8436547.1"/>
    </source>
</evidence>
<organism evidence="1 2">
    <name type="scientific">Boletus edulis BED1</name>
    <dbReference type="NCBI Taxonomy" id="1328754"/>
    <lineage>
        <taxon>Eukaryota</taxon>
        <taxon>Fungi</taxon>
        <taxon>Dikarya</taxon>
        <taxon>Basidiomycota</taxon>
        <taxon>Agaricomycotina</taxon>
        <taxon>Agaricomycetes</taxon>
        <taxon>Agaricomycetidae</taxon>
        <taxon>Boletales</taxon>
        <taxon>Boletineae</taxon>
        <taxon>Boletaceae</taxon>
        <taxon>Boletoideae</taxon>
        <taxon>Boletus</taxon>
    </lineage>
</organism>